<dbReference type="PROSITE" id="PS50943">
    <property type="entry name" value="HTH_CROC1"/>
    <property type="match status" value="1"/>
</dbReference>
<accession>A0A2U2PGY4</accession>
<evidence type="ECO:0000259" key="2">
    <source>
        <dbReference type="PROSITE" id="PS50943"/>
    </source>
</evidence>
<dbReference type="InterPro" id="IPR010982">
    <property type="entry name" value="Lambda_DNA-bd_dom_sf"/>
</dbReference>
<dbReference type="InterPro" id="IPR001387">
    <property type="entry name" value="Cro/C1-type_HTH"/>
</dbReference>
<dbReference type="AlphaFoldDB" id="A0A2U2PGY4"/>
<dbReference type="SMART" id="SM00530">
    <property type="entry name" value="HTH_XRE"/>
    <property type="match status" value="1"/>
</dbReference>
<evidence type="ECO:0000313" key="4">
    <source>
        <dbReference type="Proteomes" id="UP000245647"/>
    </source>
</evidence>
<evidence type="ECO:0000313" key="3">
    <source>
        <dbReference type="EMBL" id="PWG80666.1"/>
    </source>
</evidence>
<keyword evidence="1" id="KW-0238">DNA-binding</keyword>
<dbReference type="GO" id="GO:0005829">
    <property type="term" value="C:cytosol"/>
    <property type="evidence" value="ECO:0007669"/>
    <property type="project" value="TreeGrafter"/>
</dbReference>
<sequence>MNLSQKSFRTKLGKRIQQLREDKNLEQGELAAIIGKDKQFINRYERQGANPTAYILVQIAEALNASVDQLLDFSNLEE</sequence>
<dbReference type="Gene3D" id="1.10.260.40">
    <property type="entry name" value="lambda repressor-like DNA-binding domains"/>
    <property type="match status" value="1"/>
</dbReference>
<dbReference type="RefSeq" id="WP_109415953.1">
    <property type="nucleotide sequence ID" value="NZ_QEAS01000008.1"/>
</dbReference>
<name>A0A2U2PGY4_9SPHI</name>
<dbReference type="Pfam" id="PF01381">
    <property type="entry name" value="HTH_3"/>
    <property type="match status" value="1"/>
</dbReference>
<dbReference type="InterPro" id="IPR050807">
    <property type="entry name" value="TransReg_Diox_bact_type"/>
</dbReference>
<protein>
    <submittedName>
        <fullName evidence="3">XRE family transcriptional regulator</fullName>
    </submittedName>
</protein>
<dbReference type="GO" id="GO:0003700">
    <property type="term" value="F:DNA-binding transcription factor activity"/>
    <property type="evidence" value="ECO:0007669"/>
    <property type="project" value="TreeGrafter"/>
</dbReference>
<dbReference type="Proteomes" id="UP000245647">
    <property type="component" value="Unassembled WGS sequence"/>
</dbReference>
<dbReference type="PANTHER" id="PTHR46797:SF1">
    <property type="entry name" value="METHYLPHOSPHONATE SYNTHASE"/>
    <property type="match status" value="1"/>
</dbReference>
<dbReference type="PANTHER" id="PTHR46797">
    <property type="entry name" value="HTH-TYPE TRANSCRIPTIONAL REGULATOR"/>
    <property type="match status" value="1"/>
</dbReference>
<keyword evidence="4" id="KW-1185">Reference proteome</keyword>
<organism evidence="3 4">
    <name type="scientific">Pararcticibacter amylolyticus</name>
    <dbReference type="NCBI Taxonomy" id="2173175"/>
    <lineage>
        <taxon>Bacteria</taxon>
        <taxon>Pseudomonadati</taxon>
        <taxon>Bacteroidota</taxon>
        <taxon>Sphingobacteriia</taxon>
        <taxon>Sphingobacteriales</taxon>
        <taxon>Sphingobacteriaceae</taxon>
        <taxon>Pararcticibacter</taxon>
    </lineage>
</organism>
<dbReference type="EMBL" id="QEAS01000008">
    <property type="protein sequence ID" value="PWG80666.1"/>
    <property type="molecule type" value="Genomic_DNA"/>
</dbReference>
<feature type="domain" description="HTH cro/C1-type" evidence="2">
    <location>
        <begin position="16"/>
        <end position="70"/>
    </location>
</feature>
<proteinExistence type="predicted"/>
<dbReference type="GO" id="GO:0003677">
    <property type="term" value="F:DNA binding"/>
    <property type="evidence" value="ECO:0007669"/>
    <property type="project" value="UniProtKB-KW"/>
</dbReference>
<dbReference type="OrthoDB" id="2902336at2"/>
<dbReference type="CDD" id="cd00093">
    <property type="entry name" value="HTH_XRE"/>
    <property type="match status" value="1"/>
</dbReference>
<gene>
    <name evidence="3" type="ORF">DDR33_11645</name>
</gene>
<evidence type="ECO:0000256" key="1">
    <source>
        <dbReference type="ARBA" id="ARBA00023125"/>
    </source>
</evidence>
<reference evidence="3 4" key="1">
    <citation type="submission" date="2018-04" db="EMBL/GenBank/DDBJ databases">
        <title>Pedobacter chongqingensis sp. nov., isolated from a rottenly hemp rope.</title>
        <authorList>
            <person name="Cai Y."/>
        </authorList>
    </citation>
    <scope>NUCLEOTIDE SEQUENCE [LARGE SCALE GENOMIC DNA]</scope>
    <source>
        <strain evidence="3 4">FJ4-8</strain>
    </source>
</reference>
<comment type="caution">
    <text evidence="3">The sequence shown here is derived from an EMBL/GenBank/DDBJ whole genome shotgun (WGS) entry which is preliminary data.</text>
</comment>
<dbReference type="SUPFAM" id="SSF47413">
    <property type="entry name" value="lambda repressor-like DNA-binding domains"/>
    <property type="match status" value="1"/>
</dbReference>